<keyword evidence="3" id="KW-0863">Zinc-finger</keyword>
<dbReference type="PROSITE" id="PS50157">
    <property type="entry name" value="ZINC_FINGER_C2H2_2"/>
    <property type="match status" value="1"/>
</dbReference>
<evidence type="ECO:0000259" key="5">
    <source>
        <dbReference type="PROSITE" id="PS50157"/>
    </source>
</evidence>
<dbReference type="InterPro" id="IPR052398">
    <property type="entry name" value="Ubiquitin_hydrolase_53/54"/>
</dbReference>
<keyword evidence="3" id="KW-0479">Metal-binding</keyword>
<dbReference type="Pfam" id="PF04780">
    <property type="entry name" value="DUF629"/>
    <property type="match status" value="1"/>
</dbReference>
<feature type="domain" description="C2H2-type" evidence="5">
    <location>
        <begin position="252"/>
        <end position="281"/>
    </location>
</feature>
<dbReference type="Pfam" id="PF00443">
    <property type="entry name" value="UCH"/>
    <property type="match status" value="1"/>
</dbReference>
<dbReference type="InterPro" id="IPR006865">
    <property type="entry name" value="DUF629"/>
</dbReference>
<dbReference type="InterPro" id="IPR013087">
    <property type="entry name" value="Znf_C2H2_type"/>
</dbReference>
<dbReference type="PROSITE" id="PS00028">
    <property type="entry name" value="ZINC_FINGER_C2H2_1"/>
    <property type="match status" value="1"/>
</dbReference>
<feature type="compositionally biased region" description="Basic residues" evidence="4">
    <location>
        <begin position="725"/>
        <end position="737"/>
    </location>
</feature>
<dbReference type="PANTHER" id="PTHR22975">
    <property type="entry name" value="UBIQUITIN SPECIFIC PROTEINASE"/>
    <property type="match status" value="1"/>
</dbReference>
<evidence type="ECO:0000256" key="2">
    <source>
        <dbReference type="ARBA" id="ARBA00022801"/>
    </source>
</evidence>
<evidence type="ECO:0000256" key="1">
    <source>
        <dbReference type="ARBA" id="ARBA00022786"/>
    </source>
</evidence>
<keyword evidence="3" id="KW-0862">Zinc</keyword>
<keyword evidence="2" id="KW-0378">Hydrolase</keyword>
<dbReference type="Pfam" id="PF04781">
    <property type="entry name" value="DUF627"/>
    <property type="match status" value="1"/>
</dbReference>
<feature type="region of interest" description="Disordered" evidence="4">
    <location>
        <begin position="723"/>
        <end position="776"/>
    </location>
</feature>
<keyword evidence="6" id="KW-1185">Reference proteome</keyword>
<dbReference type="RefSeq" id="XP_010510750.1">
    <property type="nucleotide sequence ID" value="XM_010512448.2"/>
</dbReference>
<reference evidence="6" key="1">
    <citation type="journal article" date="2014" name="Nat. Commun.">
        <title>The emerging biofuel crop Camelina sativa retains a highly undifferentiated hexaploid genome structure.</title>
        <authorList>
            <person name="Kagale S."/>
            <person name="Koh C."/>
            <person name="Nixon J."/>
            <person name="Bollina V."/>
            <person name="Clarke W.E."/>
            <person name="Tuteja R."/>
            <person name="Spillane C."/>
            <person name="Robinson S.J."/>
            <person name="Links M.G."/>
            <person name="Clarke C."/>
            <person name="Higgins E.E."/>
            <person name="Huebert T."/>
            <person name="Sharpe A.G."/>
            <person name="Parkin I.A."/>
        </authorList>
    </citation>
    <scope>NUCLEOTIDE SEQUENCE [LARGE SCALE GENOMIC DNA]</scope>
    <source>
        <strain evidence="6">cv. DH55</strain>
    </source>
</reference>
<dbReference type="InterPro" id="IPR006866">
    <property type="entry name" value="DUF627_N"/>
</dbReference>
<organism evidence="6 7">
    <name type="scientific">Camelina sativa</name>
    <name type="common">False flax</name>
    <name type="synonym">Myagrum sativum</name>
    <dbReference type="NCBI Taxonomy" id="90675"/>
    <lineage>
        <taxon>Eukaryota</taxon>
        <taxon>Viridiplantae</taxon>
        <taxon>Streptophyta</taxon>
        <taxon>Embryophyta</taxon>
        <taxon>Tracheophyta</taxon>
        <taxon>Spermatophyta</taxon>
        <taxon>Magnoliopsida</taxon>
        <taxon>eudicotyledons</taxon>
        <taxon>Gunneridae</taxon>
        <taxon>Pentapetalae</taxon>
        <taxon>rosids</taxon>
        <taxon>malvids</taxon>
        <taxon>Brassicales</taxon>
        <taxon>Brassicaceae</taxon>
        <taxon>Camelineae</taxon>
        <taxon>Camelina</taxon>
    </lineage>
</organism>
<gene>
    <name evidence="7" type="primary">LOC104786966</name>
</gene>
<dbReference type="GeneID" id="104786966"/>
<feature type="compositionally biased region" description="Polar residues" evidence="4">
    <location>
        <begin position="759"/>
        <end position="770"/>
    </location>
</feature>
<reference evidence="7" key="2">
    <citation type="submission" date="2025-08" db="UniProtKB">
        <authorList>
            <consortium name="RefSeq"/>
        </authorList>
    </citation>
    <scope>IDENTIFICATION</scope>
    <source>
        <tissue evidence="7">Leaf</tissue>
    </source>
</reference>
<dbReference type="Proteomes" id="UP000694864">
    <property type="component" value="Chromosome 5"/>
</dbReference>
<evidence type="ECO:0000256" key="3">
    <source>
        <dbReference type="PROSITE-ProRule" id="PRU00042"/>
    </source>
</evidence>
<evidence type="ECO:0000313" key="6">
    <source>
        <dbReference type="Proteomes" id="UP000694864"/>
    </source>
</evidence>
<dbReference type="InterPro" id="IPR038765">
    <property type="entry name" value="Papain-like_cys_pep_sf"/>
</dbReference>
<dbReference type="InterPro" id="IPR001394">
    <property type="entry name" value="Peptidase_C19_UCH"/>
</dbReference>
<accession>A0ABM0Z5M2</accession>
<dbReference type="PANTHER" id="PTHR22975:SF23">
    <property type="entry name" value="F6D8.33-RELATED"/>
    <property type="match status" value="1"/>
</dbReference>
<protein>
    <submittedName>
        <fullName evidence="7">Uncharacterized protein LOC104786966</fullName>
    </submittedName>
</protein>
<name>A0ABM0Z5M2_CAMSA</name>
<sequence length="1124" mass="128510">MKLTTFLKDAERVKLWKDAKELFANGDCIKAFEIIEDMIAVHKEDKNSWFLHLEQGNMFIDLAETIKNPYVDFVYMFGSVGCFSENVLLSRPCAHGLYYLGEELGSVSYYKKCVKVAKQCLSVAYPDDSESSDAQETLQGLKEDVKKDMESLVNDAESNIADSKTERLVGSLEENCESEVLESKKSAELVKNEFEGLRLFWLGLDVKVKRDFMKVSIAKLISFVEGVHSRKGRDALKKILESAKEDRKWTFWMCRSKCSKKFSTAEECKKHLEKEHAADFTPSEEMDMVKRIGKEWARKISFGSWEPVDTVAAVEMIKNQFGEVKSFSYKNGWSNEWPLATDEMRSKLLKEIKFFLVMFCDLKILSCSIRDWMKLYPVRHLGKLNVSEQILVDSHLVETPQSICFLECHELSQILNFLKRIKCERDDGTNIVCRAVDRILDSTRAKESIDFDPEFSLLLLDRRLLKSSNNDPHDDEGTINVFDPNVHYGKAHAQGDDIVSWLTDYNSVEKTFPKPIREHNLYIWVAVLRAIQFTCRNLETKYAKKLKVLDYSKALLVAENLCKGENERRRNLQEEEWNSYASLLCNRCEERVPRNSLATNFFLCAVQDVLQGASDLTLDLPDFEGCMNIIREHKNLSDDIVVKSLRILKSVVTFKVLLIDSRILLVDNSRISLLNDLTRLSIVDNRTYIVQLLKPFLLNEIVNMESKAKSDAAEAELLLEEEKSRSKKMKKNSKKRTSTSMSCPLYKTVKDKPSVNLEPESTSPSLTVNEDSMEPGNTLASEGCRLEISSNTVDQEQGIRNLPGEDSQSKHLESALGEAAARYNSALDMTLKALLNIKILKEDLMQAFQDHLEDQDPSALQNFFTAFVSEEIKNEGVYSYLLSDLLASLEEAISMSSGASEVLVAILEFWHCWKNAEIDSLVTRLFTLEENERMSCRSCRKKPNYPEQSSYGIVIAADSTRDLNCALGNIKFVDILKVIRMEYKMLCDTTTGGCGITNFVHHIISKCPPIFTIVLEWKKSETGKEISETTKALDWEIDMSRMYEGLEPKTKYRLVSMVCCGEEEEYFCIAYEKNRWVNLRRDALAGEDVGNWKSVVRFCGERKVRPEILFYEVVRSTGLTSVSK</sequence>
<evidence type="ECO:0000256" key="4">
    <source>
        <dbReference type="SAM" id="MobiDB-lite"/>
    </source>
</evidence>
<keyword evidence="1" id="KW-0833">Ubl conjugation pathway</keyword>
<dbReference type="Gene3D" id="3.90.70.10">
    <property type="entry name" value="Cysteine proteinases"/>
    <property type="match status" value="1"/>
</dbReference>
<proteinExistence type="predicted"/>
<evidence type="ECO:0000313" key="7">
    <source>
        <dbReference type="RefSeq" id="XP_010510750.1"/>
    </source>
</evidence>
<dbReference type="SUPFAM" id="SSF54001">
    <property type="entry name" value="Cysteine proteinases"/>
    <property type="match status" value="1"/>
</dbReference>